<keyword evidence="2" id="KW-1185">Reference proteome</keyword>
<comment type="caution">
    <text evidence="1">The sequence shown here is derived from an EMBL/GenBank/DDBJ whole genome shotgun (WGS) entry which is preliminary data.</text>
</comment>
<dbReference type="RefSeq" id="WP_203927239.1">
    <property type="nucleotide sequence ID" value="NZ_BOPH01000024.1"/>
</dbReference>
<sequence>MTGDNLDLTRCPDPVCGDLAEVAHRWTLGSTTGGLRMAHTICLRRHVFVLPESWLPELPTPEFPWPDLAH</sequence>
<dbReference type="Proteomes" id="UP000635606">
    <property type="component" value="Unassembled WGS sequence"/>
</dbReference>
<gene>
    <name evidence="1" type="ORF">Voc01_022010</name>
</gene>
<dbReference type="AlphaFoldDB" id="A0A8J4EA93"/>
<evidence type="ECO:0000313" key="1">
    <source>
        <dbReference type="EMBL" id="GIJ67284.1"/>
    </source>
</evidence>
<reference evidence="1" key="1">
    <citation type="submission" date="2021-01" db="EMBL/GenBank/DDBJ databases">
        <title>Whole genome shotgun sequence of Virgisporangium ochraceum NBRC 16418.</title>
        <authorList>
            <person name="Komaki H."/>
            <person name="Tamura T."/>
        </authorList>
    </citation>
    <scope>NUCLEOTIDE SEQUENCE</scope>
    <source>
        <strain evidence="1">NBRC 16418</strain>
    </source>
</reference>
<proteinExistence type="predicted"/>
<name>A0A8J4EA93_9ACTN</name>
<evidence type="ECO:0000313" key="2">
    <source>
        <dbReference type="Proteomes" id="UP000635606"/>
    </source>
</evidence>
<dbReference type="EMBL" id="BOPH01000024">
    <property type="protein sequence ID" value="GIJ67284.1"/>
    <property type="molecule type" value="Genomic_DNA"/>
</dbReference>
<organism evidence="1 2">
    <name type="scientific">Virgisporangium ochraceum</name>
    <dbReference type="NCBI Taxonomy" id="65505"/>
    <lineage>
        <taxon>Bacteria</taxon>
        <taxon>Bacillati</taxon>
        <taxon>Actinomycetota</taxon>
        <taxon>Actinomycetes</taxon>
        <taxon>Micromonosporales</taxon>
        <taxon>Micromonosporaceae</taxon>
        <taxon>Virgisporangium</taxon>
    </lineage>
</organism>
<protein>
    <submittedName>
        <fullName evidence="1">Uncharacterized protein</fullName>
    </submittedName>
</protein>
<accession>A0A8J4EA93</accession>